<feature type="region of interest" description="Disordered" evidence="9">
    <location>
        <begin position="1"/>
        <end position="86"/>
    </location>
</feature>
<feature type="compositionally biased region" description="Polar residues" evidence="9">
    <location>
        <begin position="733"/>
        <end position="747"/>
    </location>
</feature>
<evidence type="ECO:0000313" key="12">
    <source>
        <dbReference type="Proteomes" id="UP000650467"/>
    </source>
</evidence>
<keyword evidence="3 7" id="KW-0547">Nucleotide-binding</keyword>
<feature type="region of interest" description="Disordered" evidence="9">
    <location>
        <begin position="185"/>
        <end position="220"/>
    </location>
</feature>
<reference evidence="11" key="1">
    <citation type="journal article" date="2020" name="bioRxiv">
        <title>Comparative genomics of Chlamydomonas.</title>
        <authorList>
            <person name="Craig R.J."/>
            <person name="Hasan A.R."/>
            <person name="Ness R.W."/>
            <person name="Keightley P.D."/>
        </authorList>
    </citation>
    <scope>NUCLEOTIDE SEQUENCE</scope>
    <source>
        <strain evidence="11">SAG 7.73</strain>
    </source>
</reference>
<keyword evidence="12" id="KW-1185">Reference proteome</keyword>
<feature type="compositionally biased region" description="Pro residues" evidence="9">
    <location>
        <begin position="345"/>
        <end position="355"/>
    </location>
</feature>
<evidence type="ECO:0000256" key="1">
    <source>
        <dbReference type="ARBA" id="ARBA00022527"/>
    </source>
</evidence>
<evidence type="ECO:0000256" key="9">
    <source>
        <dbReference type="SAM" id="MobiDB-lite"/>
    </source>
</evidence>
<comment type="caution">
    <text evidence="11">The sequence shown here is derived from an EMBL/GenBank/DDBJ whole genome shotgun (WGS) entry which is preliminary data.</text>
</comment>
<feature type="domain" description="Protein kinase" evidence="10">
    <location>
        <begin position="413"/>
        <end position="820"/>
    </location>
</feature>
<gene>
    <name evidence="11" type="ORF">HXX76_006924</name>
</gene>
<dbReference type="Gene3D" id="1.10.510.10">
    <property type="entry name" value="Transferase(Phosphotransferase) domain 1"/>
    <property type="match status" value="2"/>
</dbReference>
<evidence type="ECO:0000256" key="2">
    <source>
        <dbReference type="ARBA" id="ARBA00022679"/>
    </source>
</evidence>
<dbReference type="Pfam" id="PF00069">
    <property type="entry name" value="Pkinase"/>
    <property type="match status" value="1"/>
</dbReference>
<dbReference type="SUPFAM" id="SSF56112">
    <property type="entry name" value="Protein kinase-like (PK-like)"/>
    <property type="match status" value="1"/>
</dbReference>
<dbReference type="InterPro" id="IPR000719">
    <property type="entry name" value="Prot_kinase_dom"/>
</dbReference>
<keyword evidence="1" id="KW-0723">Serine/threonine-protein kinase</keyword>
<feature type="binding site" evidence="7">
    <location>
        <position position="555"/>
    </location>
    <ligand>
        <name>ATP</name>
        <dbReference type="ChEBI" id="CHEBI:30616"/>
    </ligand>
</feature>
<feature type="active site" description="Proton acceptor" evidence="6">
    <location>
        <position position="537"/>
    </location>
</feature>
<feature type="compositionally biased region" description="Low complexity" evidence="9">
    <location>
        <begin position="196"/>
        <end position="220"/>
    </location>
</feature>
<evidence type="ECO:0000256" key="5">
    <source>
        <dbReference type="ARBA" id="ARBA00022840"/>
    </source>
</evidence>
<dbReference type="PROSITE" id="PS50011">
    <property type="entry name" value="PROTEIN_KINASE_DOM"/>
    <property type="match status" value="1"/>
</dbReference>
<dbReference type="InterPro" id="IPR011009">
    <property type="entry name" value="Kinase-like_dom_sf"/>
</dbReference>
<dbReference type="EMBL" id="JAEHOC010000014">
    <property type="protein sequence ID" value="KAG2435727.1"/>
    <property type="molecule type" value="Genomic_DNA"/>
</dbReference>
<feature type="region of interest" description="Disordered" evidence="9">
    <location>
        <begin position="763"/>
        <end position="784"/>
    </location>
</feature>
<dbReference type="InterPro" id="IPR008271">
    <property type="entry name" value="Ser/Thr_kinase_AS"/>
</dbReference>
<dbReference type="InterPro" id="IPR030616">
    <property type="entry name" value="Aur-like"/>
</dbReference>
<keyword evidence="4" id="KW-0418">Kinase</keyword>
<evidence type="ECO:0000256" key="8">
    <source>
        <dbReference type="PIRSR" id="PIRSR630616-3"/>
    </source>
</evidence>
<dbReference type="OrthoDB" id="74764at2759"/>
<feature type="binding site" evidence="7">
    <location>
        <begin position="541"/>
        <end position="542"/>
    </location>
    <ligand>
        <name>ATP</name>
        <dbReference type="ChEBI" id="CHEBI:30616"/>
    </ligand>
</feature>
<dbReference type="AlphaFoldDB" id="A0A835SYL8"/>
<feature type="region of interest" description="Disordered" evidence="9">
    <location>
        <begin position="626"/>
        <end position="659"/>
    </location>
</feature>
<keyword evidence="2" id="KW-0808">Transferase</keyword>
<feature type="region of interest" description="Disordered" evidence="9">
    <location>
        <begin position="828"/>
        <end position="850"/>
    </location>
</feature>
<dbReference type="GO" id="GO:0004674">
    <property type="term" value="F:protein serine/threonine kinase activity"/>
    <property type="evidence" value="ECO:0007669"/>
    <property type="project" value="UniProtKB-KW"/>
</dbReference>
<evidence type="ECO:0000259" key="10">
    <source>
        <dbReference type="PROSITE" id="PS50011"/>
    </source>
</evidence>
<dbReference type="PANTHER" id="PTHR24350">
    <property type="entry name" value="SERINE/THREONINE-PROTEIN KINASE IAL-RELATED"/>
    <property type="match status" value="1"/>
</dbReference>
<feature type="cross-link" description="Glycyl lysine isopeptide (Lys-Gly) (interchain with G-Cter in SUMO2)" evidence="8">
    <location>
        <position position="539"/>
    </location>
</feature>
<sequence length="850" mass="87990">MHTFGPAPSPFTSAVATESSGGNRDVRQPGAGITSHAAGGPAVQENTSCAEDAGTITPADDVSAASPLDDAGTGNAPPRRGPRPSSVRALFDDVCRRFSDRSGISRLGLGSVASAAAWLMPTNRRGSTSACTADDDPELGSGGLGARSAVSLVQPHGRQLSATRDLLPGVDAYSPSADRHFQRASTGRYAGGSGGASDTASPSAIAAGPHGQPHAGAAGAAVGVAGKSRYGSATLPPSLRMVLGVAQAHEAMATASSPAAMGGATGICALSVRRGSVGYAPGPDSADSCSSVGSIPVGRDGSQDTWARSNSSVSQDTLAQPRACASAGPRDTPSGHLHPLSSAPNTPPRPPPPPTILGVGSVAGMPPAPMSPPLPGLFKPRAMPGDGLLYLSPAARASMWSAARGARWSLSQYDVGRKMYTGYASSVHKAVCRTSGTEVVLKLYQLSSLSDFLRHQVLRELEIHSRLRCPSMVQLLAAFREGDTMALVMEYVRGGSLQGVRRKLGGRMNEQWAVQLVVLPLLRAVAYLHRLGIVHRDIKPENLLFTPDWRLKLCDFGVSIALHEERAVTRAGSREYMAPEVSVCPLKNLPSDNKAEESYAYGYAADIFSIGAVVYELMTGFPPFPCGPPPLQRQPAARMHARSGPHEGEKGDEQETRHSNDADGVQAAGLSAHVAEVPAAGRRSADHDAEVVLVVPASSQQQQHPLKEGETGATAEAAVAPGPSKEQPAAESSCVSRAPTTPLRNNNLGKVKAAALAATTAGMPAAGKASPPPRGQSSALPPLAFPSSVSPAARSFIRACLEPHPGDRATIEQLMVHDWVMNAQQACRSGPVSQAVPEAAEGEPQEPIPQ</sequence>
<feature type="compositionally biased region" description="Basic and acidic residues" evidence="9">
    <location>
        <begin position="644"/>
        <end position="659"/>
    </location>
</feature>
<protein>
    <recommendedName>
        <fullName evidence="10">Protein kinase domain-containing protein</fullName>
    </recommendedName>
</protein>
<evidence type="ECO:0000256" key="7">
    <source>
        <dbReference type="PIRSR" id="PIRSR630616-2"/>
    </source>
</evidence>
<dbReference type="SMART" id="SM00220">
    <property type="entry name" value="S_TKc"/>
    <property type="match status" value="1"/>
</dbReference>
<organism evidence="11 12">
    <name type="scientific">Chlamydomonas incerta</name>
    <dbReference type="NCBI Taxonomy" id="51695"/>
    <lineage>
        <taxon>Eukaryota</taxon>
        <taxon>Viridiplantae</taxon>
        <taxon>Chlorophyta</taxon>
        <taxon>core chlorophytes</taxon>
        <taxon>Chlorophyceae</taxon>
        <taxon>CS clade</taxon>
        <taxon>Chlamydomonadales</taxon>
        <taxon>Chlamydomonadaceae</taxon>
        <taxon>Chlamydomonas</taxon>
    </lineage>
</organism>
<name>A0A835SYL8_CHLIN</name>
<evidence type="ECO:0000256" key="4">
    <source>
        <dbReference type="ARBA" id="ARBA00022777"/>
    </source>
</evidence>
<dbReference type="PROSITE" id="PS00108">
    <property type="entry name" value="PROTEIN_KINASE_ST"/>
    <property type="match status" value="1"/>
</dbReference>
<feature type="compositionally biased region" description="Low complexity" evidence="9">
    <location>
        <begin position="711"/>
        <end position="723"/>
    </location>
</feature>
<evidence type="ECO:0000313" key="11">
    <source>
        <dbReference type="EMBL" id="KAG2435727.1"/>
    </source>
</evidence>
<keyword evidence="5 7" id="KW-0067">ATP-binding</keyword>
<proteinExistence type="predicted"/>
<dbReference type="Proteomes" id="UP000650467">
    <property type="component" value="Unassembled WGS sequence"/>
</dbReference>
<accession>A0A835SYL8</accession>
<feature type="binding site" evidence="7">
    <location>
        <position position="442"/>
    </location>
    <ligand>
        <name>ATP</name>
        <dbReference type="ChEBI" id="CHEBI:30616"/>
    </ligand>
</feature>
<evidence type="ECO:0000256" key="6">
    <source>
        <dbReference type="PIRSR" id="PIRSR630616-1"/>
    </source>
</evidence>
<feature type="region of interest" description="Disordered" evidence="9">
    <location>
        <begin position="696"/>
        <end position="747"/>
    </location>
</feature>
<evidence type="ECO:0000256" key="3">
    <source>
        <dbReference type="ARBA" id="ARBA00022741"/>
    </source>
</evidence>
<feature type="compositionally biased region" description="Polar residues" evidence="9">
    <location>
        <begin position="303"/>
        <end position="318"/>
    </location>
</feature>
<feature type="compositionally biased region" description="Polar residues" evidence="9">
    <location>
        <begin position="10"/>
        <end position="22"/>
    </location>
</feature>
<dbReference type="GO" id="GO:0005524">
    <property type="term" value="F:ATP binding"/>
    <property type="evidence" value="ECO:0007669"/>
    <property type="project" value="UniProtKB-KW"/>
</dbReference>
<feature type="region of interest" description="Disordered" evidence="9">
    <location>
        <begin position="282"/>
        <end position="364"/>
    </location>
</feature>